<dbReference type="InterPro" id="IPR029014">
    <property type="entry name" value="NiFe-Hase_large"/>
</dbReference>
<gene>
    <name evidence="3" type="ORF">B1B_15886</name>
</gene>
<comment type="caution">
    <text evidence="3">The sequence shown here is derived from an EMBL/GenBank/DDBJ whole genome shotgun (WGS) entry which is preliminary data.</text>
</comment>
<protein>
    <submittedName>
        <fullName evidence="3">NADH-ubiquinone oxidoreductase, chain</fullName>
    </submittedName>
</protein>
<accession>T1ABJ7</accession>
<evidence type="ECO:0000259" key="2">
    <source>
        <dbReference type="Pfam" id="PF00346"/>
    </source>
</evidence>
<dbReference type="PANTHER" id="PTHR43485">
    <property type="entry name" value="HYDROGENASE-4 COMPONENT G"/>
    <property type="match status" value="1"/>
</dbReference>
<dbReference type="SUPFAM" id="SSF56762">
    <property type="entry name" value="HydB/Nqo4-like"/>
    <property type="match status" value="1"/>
</dbReference>
<dbReference type="GO" id="GO:0051287">
    <property type="term" value="F:NAD binding"/>
    <property type="evidence" value="ECO:0007669"/>
    <property type="project" value="InterPro"/>
</dbReference>
<dbReference type="InterPro" id="IPR001135">
    <property type="entry name" value="NADH_Q_OxRdtase_suD"/>
</dbReference>
<dbReference type="InterPro" id="IPR052197">
    <property type="entry name" value="ComplexI_49kDa-like"/>
</dbReference>
<dbReference type="GO" id="GO:0016651">
    <property type="term" value="F:oxidoreductase activity, acting on NAD(P)H"/>
    <property type="evidence" value="ECO:0007669"/>
    <property type="project" value="InterPro"/>
</dbReference>
<reference evidence="3" key="2">
    <citation type="journal article" date="2014" name="ISME J.">
        <title>Microbial stratification in low pH oxic and suboxic macroscopic growths along an acid mine drainage.</title>
        <authorList>
            <person name="Mendez-Garcia C."/>
            <person name="Mesa V."/>
            <person name="Sprenger R.R."/>
            <person name="Richter M."/>
            <person name="Diez M.S."/>
            <person name="Solano J."/>
            <person name="Bargiela R."/>
            <person name="Golyshina O.V."/>
            <person name="Manteca A."/>
            <person name="Ramos J.L."/>
            <person name="Gallego J.R."/>
            <person name="Llorente I."/>
            <person name="Martins Dos Santos V.A."/>
            <person name="Jensen O.N."/>
            <person name="Pelaez A.I."/>
            <person name="Sanchez J."/>
            <person name="Ferrer M."/>
        </authorList>
    </citation>
    <scope>NUCLEOTIDE SEQUENCE</scope>
</reference>
<evidence type="ECO:0000256" key="1">
    <source>
        <dbReference type="ARBA" id="ARBA00023002"/>
    </source>
</evidence>
<sequence length="196" mass="21642">ESLTFNPGILQRSGDIEKRFSALFESLQDSKIFVNRLQNTGKIDKHWLVGPAARAAGYRHDARIDSPSLEYGKYGFSTCVEEGKDAFSRFLVRGNEVYSSFAIVNSIIADGSPVCATLSDMHGTGIGVSRVESPQGDLFCYLSLKNDMVEKIEFCSPSASNIIAFEQSMPGNVFTDFHFNWESFGIWISEAGVSIE</sequence>
<dbReference type="Gene3D" id="1.10.645.10">
    <property type="entry name" value="Cytochrome-c3 Hydrogenase, chain B"/>
    <property type="match status" value="1"/>
</dbReference>
<dbReference type="PANTHER" id="PTHR43485:SF1">
    <property type="entry name" value="FORMATE HYDROGENLYASE SUBUNIT 5-RELATED"/>
    <property type="match status" value="1"/>
</dbReference>
<proteinExistence type="predicted"/>
<keyword evidence="1" id="KW-0560">Oxidoreductase</keyword>
<dbReference type="EMBL" id="AUZY01010569">
    <property type="protein sequence ID" value="EQD38274.1"/>
    <property type="molecule type" value="Genomic_DNA"/>
</dbReference>
<name>T1ABJ7_9ZZZZ</name>
<dbReference type="Pfam" id="PF00346">
    <property type="entry name" value="Complex1_49kDa"/>
    <property type="match status" value="1"/>
</dbReference>
<organism evidence="3">
    <name type="scientific">mine drainage metagenome</name>
    <dbReference type="NCBI Taxonomy" id="410659"/>
    <lineage>
        <taxon>unclassified sequences</taxon>
        <taxon>metagenomes</taxon>
        <taxon>ecological metagenomes</taxon>
    </lineage>
</organism>
<reference evidence="3" key="1">
    <citation type="submission" date="2013-08" db="EMBL/GenBank/DDBJ databases">
        <authorList>
            <person name="Mendez C."/>
            <person name="Richter M."/>
            <person name="Ferrer M."/>
            <person name="Sanchez J."/>
        </authorList>
    </citation>
    <scope>NUCLEOTIDE SEQUENCE</scope>
</reference>
<evidence type="ECO:0000313" key="3">
    <source>
        <dbReference type="EMBL" id="EQD38274.1"/>
    </source>
</evidence>
<dbReference type="GO" id="GO:0048038">
    <property type="term" value="F:quinone binding"/>
    <property type="evidence" value="ECO:0007669"/>
    <property type="project" value="InterPro"/>
</dbReference>
<keyword evidence="3" id="KW-0830">Ubiquinone</keyword>
<dbReference type="AlphaFoldDB" id="T1ABJ7"/>
<feature type="domain" description="NADH-quinone oxidoreductase subunit D" evidence="2">
    <location>
        <begin position="15"/>
        <end position="109"/>
    </location>
</feature>
<feature type="non-terminal residue" evidence="3">
    <location>
        <position position="1"/>
    </location>
</feature>